<organism evidence="3 4">
    <name type="scientific">Oldenlandia corymbosa var. corymbosa</name>
    <dbReference type="NCBI Taxonomy" id="529605"/>
    <lineage>
        <taxon>Eukaryota</taxon>
        <taxon>Viridiplantae</taxon>
        <taxon>Streptophyta</taxon>
        <taxon>Embryophyta</taxon>
        <taxon>Tracheophyta</taxon>
        <taxon>Spermatophyta</taxon>
        <taxon>Magnoliopsida</taxon>
        <taxon>eudicotyledons</taxon>
        <taxon>Gunneridae</taxon>
        <taxon>Pentapetalae</taxon>
        <taxon>asterids</taxon>
        <taxon>lamiids</taxon>
        <taxon>Gentianales</taxon>
        <taxon>Rubiaceae</taxon>
        <taxon>Rubioideae</taxon>
        <taxon>Spermacoceae</taxon>
        <taxon>Hedyotis-Oldenlandia complex</taxon>
        <taxon>Oldenlandia</taxon>
    </lineage>
</organism>
<dbReference type="CDD" id="cd03062">
    <property type="entry name" value="TRX_Fd_Sucrase"/>
    <property type="match status" value="1"/>
</dbReference>
<evidence type="ECO:0000256" key="2">
    <source>
        <dbReference type="SAM" id="Phobius"/>
    </source>
</evidence>
<feature type="transmembrane region" description="Helical" evidence="2">
    <location>
        <begin position="378"/>
        <end position="398"/>
    </location>
</feature>
<evidence type="ECO:0000313" key="3">
    <source>
        <dbReference type="EMBL" id="CAI9111469.1"/>
    </source>
</evidence>
<gene>
    <name evidence="3" type="ORF">OLC1_LOCUS18864</name>
</gene>
<dbReference type="SUPFAM" id="SSF52833">
    <property type="entry name" value="Thioredoxin-like"/>
    <property type="match status" value="1"/>
</dbReference>
<feature type="region of interest" description="Disordered" evidence="1">
    <location>
        <begin position="313"/>
        <end position="334"/>
    </location>
</feature>
<reference evidence="3" key="1">
    <citation type="submission" date="2023-03" db="EMBL/GenBank/DDBJ databases">
        <authorList>
            <person name="Julca I."/>
        </authorList>
    </citation>
    <scope>NUCLEOTIDE SEQUENCE</scope>
</reference>
<keyword evidence="2" id="KW-0472">Membrane</keyword>
<keyword evidence="2" id="KW-1133">Transmembrane helix</keyword>
<accession>A0AAV1DUU3</accession>
<keyword evidence="4" id="KW-1185">Reference proteome</keyword>
<keyword evidence="2" id="KW-0812">Transmembrane</keyword>
<dbReference type="Pfam" id="PF06999">
    <property type="entry name" value="Suc_Fer-like"/>
    <property type="match status" value="1"/>
</dbReference>
<dbReference type="FunFam" id="3.40.30.10:FF:000213">
    <property type="entry name" value="APD1p protein"/>
    <property type="match status" value="1"/>
</dbReference>
<dbReference type="InterPro" id="IPR009737">
    <property type="entry name" value="Aim32/Apd1-like"/>
</dbReference>
<proteinExistence type="predicted"/>
<evidence type="ECO:0000256" key="1">
    <source>
        <dbReference type="SAM" id="MobiDB-lite"/>
    </source>
</evidence>
<dbReference type="Proteomes" id="UP001161247">
    <property type="component" value="Chromosome 6"/>
</dbReference>
<dbReference type="PANTHER" id="PTHR31902">
    <property type="entry name" value="ACTIN PATCHES DISTAL PROTEIN 1"/>
    <property type="match status" value="1"/>
</dbReference>
<feature type="compositionally biased region" description="Basic and acidic residues" evidence="1">
    <location>
        <begin position="322"/>
        <end position="331"/>
    </location>
</feature>
<dbReference type="AlphaFoldDB" id="A0AAV1DUU3"/>
<evidence type="ECO:0000313" key="4">
    <source>
        <dbReference type="Proteomes" id="UP001161247"/>
    </source>
</evidence>
<protein>
    <submittedName>
        <fullName evidence="3">OLC1v1011695C2</fullName>
    </submittedName>
</protein>
<name>A0AAV1DUU3_OLDCO</name>
<sequence length="402" mass="43965">MIRNISRPVRVILFPFPSFFSSLLQIQSRKQALMTSTTENNSAPISSAAPAENSSAPSYAAVVAAGNDDVDSKFGFKRPEMYQSSLAGSVHPYQRHVFLCYKSHDSWPDRLEASVEDPLPQLLAAAFKARNKDMKVKTLLTICEGREDLELTDGDVLIFPEMIKYRGLKESDVDGFIDDVLVNGKPWAAGVQEVLSGSYVFVCAHNKRDRRCGVCGPILIEKFKEEIESKNLKSQVSVTACSHVGGHKYAGNMIIFSTNAEGEIAGHWFGYVTPDDVSDLLDRHIGKGEIIERIWRGQMGGVVEKTDRVPEVKLSNGSSINHSEEKPEEKGANGSSFTCCQGATGVSCCGGGDSTVKKEQKGAANLTKWIGKWEQRDVLTTIAVVGAVTTVAVAFAYFRKSR</sequence>
<dbReference type="Gene3D" id="3.40.30.10">
    <property type="entry name" value="Glutaredoxin"/>
    <property type="match status" value="2"/>
</dbReference>
<dbReference type="EMBL" id="OX459123">
    <property type="protein sequence ID" value="CAI9111469.1"/>
    <property type="molecule type" value="Genomic_DNA"/>
</dbReference>
<dbReference type="InterPro" id="IPR036249">
    <property type="entry name" value="Thioredoxin-like_sf"/>
</dbReference>
<dbReference type="PANTHER" id="PTHR31902:SF10">
    <property type="entry name" value="SUCRASE_FERREDOXIN-LIKE FAMILY PROTEIN"/>
    <property type="match status" value="1"/>
</dbReference>